<dbReference type="SUPFAM" id="SSF54909">
    <property type="entry name" value="Dimeric alpha+beta barrel"/>
    <property type="match status" value="1"/>
</dbReference>
<evidence type="ECO:0000313" key="2">
    <source>
        <dbReference type="Proteomes" id="UP000256220"/>
    </source>
</evidence>
<name>A0A2P2FLZ0_AMYLU</name>
<gene>
    <name evidence="1" type="ORF">BB31_29110</name>
</gene>
<protein>
    <recommendedName>
        <fullName evidence="3">DUF3291 domain-containing protein</fullName>
    </recommendedName>
</protein>
<dbReference type="EMBL" id="JFBM01000030">
    <property type="protein sequence ID" value="KFU77729.1"/>
    <property type="molecule type" value="Genomic_DNA"/>
</dbReference>
<organism evidence="1 2">
    <name type="scientific">Amycolatopsis lurida NRRL 2430</name>
    <dbReference type="NCBI Taxonomy" id="1460371"/>
    <lineage>
        <taxon>Bacteria</taxon>
        <taxon>Bacillati</taxon>
        <taxon>Actinomycetota</taxon>
        <taxon>Actinomycetes</taxon>
        <taxon>Pseudonocardiales</taxon>
        <taxon>Pseudonocardiaceae</taxon>
        <taxon>Amycolatopsis</taxon>
    </lineage>
</organism>
<keyword evidence="2" id="KW-1185">Reference proteome</keyword>
<dbReference type="Proteomes" id="UP000256220">
    <property type="component" value="Unassembled WGS sequence"/>
</dbReference>
<dbReference type="AlphaFoldDB" id="A0A2P2FLZ0"/>
<accession>A0A2P2FLZ0</accession>
<dbReference type="RefSeq" id="WP_091596770.1">
    <property type="nucleotide sequence ID" value="NZ_JFBM01000030.1"/>
</dbReference>
<evidence type="ECO:0000313" key="1">
    <source>
        <dbReference type="EMBL" id="KFU77729.1"/>
    </source>
</evidence>
<evidence type="ECO:0008006" key="3">
    <source>
        <dbReference type="Google" id="ProtNLM"/>
    </source>
</evidence>
<sequence>MIKSKWIPGQDADFSGDVLVSVTALTLDGFRSTPGAYRAGHLLSREWPRLPGAVGQWLWAEPLRRRLGSVSVWRDHDGLRGFVGLPAHVAIMREYRELGTTRATTWHTTGVDARLIWHRADRWLSRRQTGADAADGRRRCGRGE</sequence>
<reference evidence="1 2" key="1">
    <citation type="journal article" date="2014" name="Genome Announc.">
        <title>Draft Genome Sequence of Amycolatopsis lurida NRRL 2430, Producer of the Glycopeptide Family Antibiotic Ristocetin.</title>
        <authorList>
            <person name="Kwun M.J."/>
            <person name="Hong H.J."/>
        </authorList>
    </citation>
    <scope>NUCLEOTIDE SEQUENCE [LARGE SCALE GENOMIC DNA]</scope>
    <source>
        <strain evidence="1 2">NRRL 2430</strain>
    </source>
</reference>
<comment type="caution">
    <text evidence="1">The sequence shown here is derived from an EMBL/GenBank/DDBJ whole genome shotgun (WGS) entry which is preliminary data.</text>
</comment>
<proteinExistence type="predicted"/>
<dbReference type="InterPro" id="IPR011008">
    <property type="entry name" value="Dimeric_a/b-barrel"/>
</dbReference>